<dbReference type="Pfam" id="PF23305">
    <property type="entry name" value="DUF7082"/>
    <property type="match status" value="1"/>
</dbReference>
<reference evidence="3 4" key="1">
    <citation type="journal article" date="2019" name="New Phytol.">
        <title>Comparative genomics reveals unique wood-decay strategies and fruiting body development in the Schizophyllaceae.</title>
        <authorList>
            <person name="Almasi E."/>
            <person name="Sahu N."/>
            <person name="Krizsan K."/>
            <person name="Balint B."/>
            <person name="Kovacs G.M."/>
            <person name="Kiss B."/>
            <person name="Cseklye J."/>
            <person name="Drula E."/>
            <person name="Henrissat B."/>
            <person name="Nagy I."/>
            <person name="Chovatia M."/>
            <person name="Adam C."/>
            <person name="LaButti K."/>
            <person name="Lipzen A."/>
            <person name="Riley R."/>
            <person name="Grigoriev I.V."/>
            <person name="Nagy L.G."/>
        </authorList>
    </citation>
    <scope>NUCLEOTIDE SEQUENCE [LARGE SCALE GENOMIC DNA]</scope>
    <source>
        <strain evidence="3 4">NL-1724</strain>
    </source>
</reference>
<gene>
    <name evidence="3" type="ORF">BD626DRAFT_563413</name>
</gene>
<proteinExistence type="predicted"/>
<evidence type="ECO:0000256" key="1">
    <source>
        <dbReference type="SAM" id="MobiDB-lite"/>
    </source>
</evidence>
<protein>
    <recommendedName>
        <fullName evidence="2">DUF7082 domain-containing protein</fullName>
    </recommendedName>
</protein>
<evidence type="ECO:0000259" key="2">
    <source>
        <dbReference type="Pfam" id="PF23305"/>
    </source>
</evidence>
<dbReference type="PANTHER" id="PTHR39463">
    <property type="entry name" value="MEDUSA"/>
    <property type="match status" value="1"/>
</dbReference>
<sequence>MHTASTPPYTHVNALSPNRILHVLAYSPADGELDAPITVRLHCQSDLASNIYIRLVVGQKPVHSRISAAPVPDAYGQWQLNAAAPRPPAFAPDANSLTVDLSVQALNEQGQVLDSVAFGHFTYWRTDSPSPRNRHLYVDDAKARRRRATSDVTRMPDGPRRPRTYTMPSQPQGVQLHRRQKAKSISRSRAAPTDDYVYEVPVLELVTPLEEICKGWDADELDQGRRLISVQRVFHGRKLIVTCSVLRQEDYRPSDDCVISCIYHEQSNTCFVTSVDIIYLLERLTQQDFPVEEKNRIRRNLEGLRPTTVSKHRAGYESFFQRIMDFPDPKPRNIEKDLKVFEFTLLGQALDKILSKYECRIPKESSGSGIPTLAPSFGRGGSPHSAPSEPRSSASPTMSAYHLPSYNPQLHIVTQPTHPMEGGIYQDGGHCPEEYSPTYSTHSASSYGPSPASYGQDMKYAQEMKYAQDVTYGQGMKQGRSSEESLLSAHSQGPVDHLHTFGYEVAEPAMHGADAGLQVAEPTMQYSHDPMYDFHPYPFHNAPEDSIGCLNTAPYVV</sequence>
<dbReference type="GO" id="GO:0005634">
    <property type="term" value="C:nucleus"/>
    <property type="evidence" value="ECO:0007669"/>
    <property type="project" value="TreeGrafter"/>
</dbReference>
<dbReference type="Proteomes" id="UP000320762">
    <property type="component" value="Unassembled WGS sequence"/>
</dbReference>
<dbReference type="STRING" id="97359.A0A550CY05"/>
<dbReference type="OrthoDB" id="1751210at2759"/>
<feature type="region of interest" description="Disordered" evidence="1">
    <location>
        <begin position="142"/>
        <end position="177"/>
    </location>
</feature>
<feature type="domain" description="DUF7082" evidence="2">
    <location>
        <begin position="202"/>
        <end position="354"/>
    </location>
</feature>
<dbReference type="EMBL" id="VDMD01000001">
    <property type="protein sequence ID" value="TRM69675.1"/>
    <property type="molecule type" value="Genomic_DNA"/>
</dbReference>
<comment type="caution">
    <text evidence="3">The sequence shown here is derived from an EMBL/GenBank/DDBJ whole genome shotgun (WGS) entry which is preliminary data.</text>
</comment>
<dbReference type="AlphaFoldDB" id="A0A550CY05"/>
<keyword evidence="4" id="KW-1185">Reference proteome</keyword>
<evidence type="ECO:0000313" key="4">
    <source>
        <dbReference type="Proteomes" id="UP000320762"/>
    </source>
</evidence>
<feature type="compositionally biased region" description="Low complexity" evidence="1">
    <location>
        <begin position="382"/>
        <end position="396"/>
    </location>
</feature>
<accession>A0A550CY05</accession>
<feature type="region of interest" description="Disordered" evidence="1">
    <location>
        <begin position="364"/>
        <end position="399"/>
    </location>
</feature>
<dbReference type="InterPro" id="IPR055509">
    <property type="entry name" value="DUF7082"/>
</dbReference>
<name>A0A550CY05_9AGAR</name>
<dbReference type="PANTHER" id="PTHR39463:SF1">
    <property type="entry name" value="MEDUSA"/>
    <property type="match status" value="1"/>
</dbReference>
<evidence type="ECO:0000313" key="3">
    <source>
        <dbReference type="EMBL" id="TRM69675.1"/>
    </source>
</evidence>
<organism evidence="3 4">
    <name type="scientific">Schizophyllum amplum</name>
    <dbReference type="NCBI Taxonomy" id="97359"/>
    <lineage>
        <taxon>Eukaryota</taxon>
        <taxon>Fungi</taxon>
        <taxon>Dikarya</taxon>
        <taxon>Basidiomycota</taxon>
        <taxon>Agaricomycotina</taxon>
        <taxon>Agaricomycetes</taxon>
        <taxon>Agaricomycetidae</taxon>
        <taxon>Agaricales</taxon>
        <taxon>Schizophyllaceae</taxon>
        <taxon>Schizophyllum</taxon>
    </lineage>
</organism>